<accession>A0AAX2LLA2</accession>
<dbReference type="InterPro" id="IPR011060">
    <property type="entry name" value="RibuloseP-bd_barrel"/>
</dbReference>
<evidence type="ECO:0000259" key="1">
    <source>
        <dbReference type="Pfam" id="PF25509"/>
    </source>
</evidence>
<comment type="caution">
    <text evidence="2">The sequence shown here is derived from an EMBL/GenBank/DDBJ whole genome shotgun (WGS) entry which is preliminary data.</text>
</comment>
<evidence type="ECO:0000313" key="2">
    <source>
        <dbReference type="EMBL" id="SUO81879.1"/>
    </source>
</evidence>
<proteinExistence type="predicted"/>
<dbReference type="Pfam" id="PF25509">
    <property type="entry name" value="DUF7916"/>
    <property type="match status" value="1"/>
</dbReference>
<organism evidence="2 3">
    <name type="scientific">Streptococcus equi subsp. zooepidemicus</name>
    <dbReference type="NCBI Taxonomy" id="40041"/>
    <lineage>
        <taxon>Bacteria</taxon>
        <taxon>Bacillati</taxon>
        <taxon>Bacillota</taxon>
        <taxon>Bacilli</taxon>
        <taxon>Lactobacillales</taxon>
        <taxon>Streptococcaceae</taxon>
        <taxon>Streptococcus</taxon>
    </lineage>
</organism>
<dbReference type="Proteomes" id="UP000255476">
    <property type="component" value="Unassembled WGS sequence"/>
</dbReference>
<name>A0AAX2LLA2_STRSZ</name>
<dbReference type="RefSeq" id="WP_043026230.1">
    <property type="nucleotide sequence ID" value="NZ_CP065056.1"/>
</dbReference>
<protein>
    <submittedName>
        <fullName evidence="2">Dihydrodipicolinate synthase</fullName>
    </submittedName>
</protein>
<dbReference type="InterPro" id="IPR057238">
    <property type="entry name" value="DUF7916"/>
</dbReference>
<evidence type="ECO:0000313" key="3">
    <source>
        <dbReference type="Proteomes" id="UP000255476"/>
    </source>
</evidence>
<dbReference type="AlphaFoldDB" id="A0AAX2LLA2"/>
<reference evidence="2 3" key="1">
    <citation type="submission" date="2018-06" db="EMBL/GenBank/DDBJ databases">
        <authorList>
            <consortium name="Pathogen Informatics"/>
            <person name="Doyle S."/>
        </authorList>
    </citation>
    <scope>NUCLEOTIDE SEQUENCE [LARGE SCALE GENOMIC DNA]</scope>
    <source>
        <strain evidence="2 3">NCTC7023</strain>
    </source>
</reference>
<dbReference type="SUPFAM" id="SSF51366">
    <property type="entry name" value="Ribulose-phoshate binding barrel"/>
    <property type="match status" value="1"/>
</dbReference>
<dbReference type="EMBL" id="UHHT01000001">
    <property type="protein sequence ID" value="SUO81879.1"/>
    <property type="molecule type" value="Genomic_DNA"/>
</dbReference>
<feature type="domain" description="DUF7916" evidence="1">
    <location>
        <begin position="6"/>
        <end position="299"/>
    </location>
</feature>
<sequence>MKTRLLSASSSEMLQLTSLELKQAIKASEGRTIVSENVAPRPSWTGDDLTNAEVAAAFSADLILLNCVDVFDVQISGLPATDQPILELRRLVGRPIGVNLEPIDLDVDMTEKRLELVEGRQATAKTFQEIEALGFDFVCLTGNPGTGVSNNQIERAIQQAKHYFSGLIIAGKMHAAGSNEAVIDLETVRRFIEAGADVILVPAVGTVPGFTEGDLRAIVEEVHAHDALIMSAIGTSQEGSDTTIVRDIAIRNKICGVDIHHIGDAGYSGIAPVENIFALSDAIRGKRHTIVRMSRSIRR</sequence>
<gene>
    <name evidence="2" type="ORF">NCTC7023_01233</name>
</gene>